<dbReference type="GO" id="GO:0004197">
    <property type="term" value="F:cysteine-type endopeptidase activity"/>
    <property type="evidence" value="ECO:0007669"/>
    <property type="project" value="InterPro"/>
</dbReference>
<organism evidence="4 6">
    <name type="scientific">Polarella glacialis</name>
    <name type="common">Dinoflagellate</name>
    <dbReference type="NCBI Taxonomy" id="89957"/>
    <lineage>
        <taxon>Eukaryota</taxon>
        <taxon>Sar</taxon>
        <taxon>Alveolata</taxon>
        <taxon>Dinophyceae</taxon>
        <taxon>Suessiales</taxon>
        <taxon>Suessiaceae</taxon>
        <taxon>Polarella</taxon>
    </lineage>
</organism>
<dbReference type="Pfam" id="PF00656">
    <property type="entry name" value="Peptidase_C14"/>
    <property type="match status" value="1"/>
</dbReference>
<dbReference type="OrthoDB" id="3223806at2759"/>
<feature type="compositionally biased region" description="Basic and acidic residues" evidence="2">
    <location>
        <begin position="432"/>
        <end position="443"/>
    </location>
</feature>
<accession>A0A813EC77</accession>
<evidence type="ECO:0000256" key="2">
    <source>
        <dbReference type="SAM" id="MobiDB-lite"/>
    </source>
</evidence>
<evidence type="ECO:0000259" key="3">
    <source>
        <dbReference type="Pfam" id="PF00656"/>
    </source>
</evidence>
<dbReference type="Proteomes" id="UP000626109">
    <property type="component" value="Unassembled WGS sequence"/>
</dbReference>
<name>A0A813EC77_POLGL</name>
<dbReference type="Gene3D" id="3.40.50.12660">
    <property type="match status" value="2"/>
</dbReference>
<dbReference type="GO" id="GO:0005737">
    <property type="term" value="C:cytoplasm"/>
    <property type="evidence" value="ECO:0007669"/>
    <property type="project" value="TreeGrafter"/>
</dbReference>
<dbReference type="OMA" id="DEMHNIM"/>
<dbReference type="Proteomes" id="UP000654075">
    <property type="component" value="Unassembled WGS sequence"/>
</dbReference>
<evidence type="ECO:0000313" key="6">
    <source>
        <dbReference type="Proteomes" id="UP000654075"/>
    </source>
</evidence>
<feature type="region of interest" description="Disordered" evidence="2">
    <location>
        <begin position="415"/>
        <end position="452"/>
    </location>
</feature>
<reference evidence="4" key="1">
    <citation type="submission" date="2021-02" db="EMBL/GenBank/DDBJ databases">
        <authorList>
            <person name="Dougan E. K."/>
            <person name="Rhodes N."/>
            <person name="Thang M."/>
            <person name="Chan C."/>
        </authorList>
    </citation>
    <scope>NUCLEOTIDE SEQUENCE</scope>
</reference>
<comment type="caution">
    <text evidence="4">The sequence shown here is derived from an EMBL/GenBank/DDBJ whole genome shotgun (WGS) entry which is preliminary data.</text>
</comment>
<evidence type="ECO:0000256" key="1">
    <source>
        <dbReference type="ARBA" id="ARBA00009005"/>
    </source>
</evidence>
<dbReference type="PANTHER" id="PTHR48104">
    <property type="entry name" value="METACASPASE-4"/>
    <property type="match status" value="1"/>
</dbReference>
<protein>
    <recommendedName>
        <fullName evidence="3">Peptidase C14 caspase domain-containing protein</fullName>
    </recommendedName>
</protein>
<evidence type="ECO:0000313" key="5">
    <source>
        <dbReference type="EMBL" id="CAE8734940.1"/>
    </source>
</evidence>
<sequence length="498" mass="53442">MMDLLSCVAGICSREEPRPATGVRPASSAREFSAPAMDNNNWARGPTERQAFPTARPAMGRHKSLLVGINYVGSPNELHGCIDDVGRMLPLLDRQGFPGDEASRRVLIDSPEWPQNRHPTMANMRAGIAWLVEGAQAGDCLLLHYSGHGGRMPRTDGKEGFHETLCPVDLDREGMLLDTELFETLVRPLPGGCRLTCILDSCHSAGALDLPYLFTGTEENIGRALAGEAVQMAMSKSWMTDWQQWQEHKDPIALLQDTASMGVGLWDLWSKYKAAKPAGEEGFAAEDGGSNVGLAVAEVIAFTGCASDQTSADVGDVGSQFHLQPAAGGLNDGGLLLLNGRVATAAGGALTSAFVEAMQDSSSKDLSFLDLLEHLRQRLAEAGFSQVPQLASSLVLDLRQPFSLASVCSSEAAGRARSGGVGAPAQESGSRQWDHQQEEEQQQKHWNQPVEERGFTATEEAGSGFDMVGMLGGLFEAAEAVEALGFLPELEEEVEEYM</sequence>
<comment type="similarity">
    <text evidence="1">Belongs to the peptidase C14B family.</text>
</comment>
<feature type="region of interest" description="Disordered" evidence="2">
    <location>
        <begin position="16"/>
        <end position="45"/>
    </location>
</feature>
<dbReference type="EMBL" id="CAJNNW010036497">
    <property type="protein sequence ID" value="CAE8734940.1"/>
    <property type="molecule type" value="Genomic_DNA"/>
</dbReference>
<feature type="domain" description="Peptidase C14 caspase" evidence="3">
    <location>
        <begin position="62"/>
        <end position="394"/>
    </location>
</feature>
<dbReference type="InterPro" id="IPR050452">
    <property type="entry name" value="Metacaspase"/>
</dbReference>
<gene>
    <name evidence="4" type="ORF">PGLA1383_LOCUS18081</name>
    <name evidence="5" type="ORF">PGLA2088_LOCUS47582</name>
</gene>
<dbReference type="AlphaFoldDB" id="A0A813EC77"/>
<dbReference type="GO" id="GO:0006508">
    <property type="term" value="P:proteolysis"/>
    <property type="evidence" value="ECO:0007669"/>
    <property type="project" value="InterPro"/>
</dbReference>
<dbReference type="PANTHER" id="PTHR48104:SF30">
    <property type="entry name" value="METACASPASE-1"/>
    <property type="match status" value="1"/>
</dbReference>
<dbReference type="InterPro" id="IPR011600">
    <property type="entry name" value="Pept_C14_caspase"/>
</dbReference>
<evidence type="ECO:0000313" key="4">
    <source>
        <dbReference type="EMBL" id="CAE8599732.1"/>
    </source>
</evidence>
<proteinExistence type="inferred from homology"/>
<dbReference type="EMBL" id="CAJNNV010011421">
    <property type="protein sequence ID" value="CAE8599732.1"/>
    <property type="molecule type" value="Genomic_DNA"/>
</dbReference>
<keyword evidence="6" id="KW-1185">Reference proteome</keyword>